<dbReference type="PROSITE" id="PS50082">
    <property type="entry name" value="WD_REPEATS_2"/>
    <property type="match status" value="1"/>
</dbReference>
<protein>
    <submittedName>
        <fullName evidence="3">Uncharacterized protein</fullName>
    </submittedName>
</protein>
<dbReference type="PROSITE" id="PS00678">
    <property type="entry name" value="WD_REPEATS_1"/>
    <property type="match status" value="1"/>
</dbReference>
<organism evidence="3">
    <name type="scientific">marine metagenome</name>
    <dbReference type="NCBI Taxonomy" id="408172"/>
    <lineage>
        <taxon>unclassified sequences</taxon>
        <taxon>metagenomes</taxon>
        <taxon>ecological metagenomes</taxon>
    </lineage>
</organism>
<dbReference type="PROSITE" id="PS50294">
    <property type="entry name" value="WD_REPEATS_REGION"/>
    <property type="match status" value="1"/>
</dbReference>
<dbReference type="Gene3D" id="2.130.10.10">
    <property type="entry name" value="YVTN repeat-like/Quinoprotein amine dehydrogenase"/>
    <property type="match status" value="1"/>
</dbReference>
<evidence type="ECO:0000313" key="3">
    <source>
        <dbReference type="EMBL" id="SVC68350.1"/>
    </source>
</evidence>
<reference evidence="3" key="1">
    <citation type="submission" date="2018-05" db="EMBL/GenBank/DDBJ databases">
        <authorList>
            <person name="Lanie J.A."/>
            <person name="Ng W.-L."/>
            <person name="Kazmierczak K.M."/>
            <person name="Andrzejewski T.M."/>
            <person name="Davidsen T.M."/>
            <person name="Wayne K.J."/>
            <person name="Tettelin H."/>
            <person name="Glass J.I."/>
            <person name="Rusch D."/>
            <person name="Podicherti R."/>
            <person name="Tsui H.-C.T."/>
            <person name="Winkler M.E."/>
        </authorList>
    </citation>
    <scope>NUCLEOTIDE SEQUENCE</scope>
</reference>
<feature type="non-terminal residue" evidence="3">
    <location>
        <position position="359"/>
    </location>
</feature>
<dbReference type="Pfam" id="PF00400">
    <property type="entry name" value="WD40"/>
    <property type="match status" value="1"/>
</dbReference>
<evidence type="ECO:0000256" key="2">
    <source>
        <dbReference type="ARBA" id="ARBA00022737"/>
    </source>
</evidence>
<keyword evidence="1" id="KW-0853">WD repeat</keyword>
<dbReference type="PANTHER" id="PTHR19857:SF21">
    <property type="entry name" value="ANAPHASE-PROMOTING COMPLEX SUBUNIT 4 WD40 DOMAIN-CONTAINING PROTEIN"/>
    <property type="match status" value="1"/>
</dbReference>
<gene>
    <name evidence="3" type="ORF">METZ01_LOCUS321204</name>
</gene>
<dbReference type="InterPro" id="IPR001680">
    <property type="entry name" value="WD40_rpt"/>
</dbReference>
<accession>A0A382P6A8</accession>
<dbReference type="SMART" id="SM00320">
    <property type="entry name" value="WD40"/>
    <property type="match status" value="4"/>
</dbReference>
<dbReference type="InterPro" id="IPR019775">
    <property type="entry name" value="WD40_repeat_CS"/>
</dbReference>
<feature type="non-terminal residue" evidence="3">
    <location>
        <position position="1"/>
    </location>
</feature>
<dbReference type="InterPro" id="IPR036322">
    <property type="entry name" value="WD40_repeat_dom_sf"/>
</dbReference>
<evidence type="ECO:0000256" key="1">
    <source>
        <dbReference type="ARBA" id="ARBA00022574"/>
    </source>
</evidence>
<dbReference type="PANTHER" id="PTHR19857">
    <property type="entry name" value="MITOCHONDRIAL DIVISION PROTEIN 1-RELATED"/>
    <property type="match status" value="1"/>
</dbReference>
<proteinExistence type="predicted"/>
<dbReference type="SUPFAM" id="SSF50978">
    <property type="entry name" value="WD40 repeat-like"/>
    <property type="match status" value="1"/>
</dbReference>
<dbReference type="AlphaFoldDB" id="A0A382P6A8"/>
<name>A0A382P6A8_9ZZZZ</name>
<dbReference type="InterPro" id="IPR051179">
    <property type="entry name" value="WD_repeat_multifunction"/>
</dbReference>
<dbReference type="EMBL" id="UINC01104869">
    <property type="protein sequence ID" value="SVC68350.1"/>
    <property type="molecule type" value="Genomic_DNA"/>
</dbReference>
<dbReference type="InterPro" id="IPR015943">
    <property type="entry name" value="WD40/YVTN_repeat-like_dom_sf"/>
</dbReference>
<keyword evidence="2" id="KW-0677">Repeat</keyword>
<sequence length="359" mass="37147">TDWVTAVRFSTDGKYVASGDRNGGLHVWETEPGARVCSFSHGNRVVGFEWASTNIMVSASMDGSAKIFNVDEARQLKSWAAHSGGASSIARSMNGMLVTSGRNKRATLWDGNGGKKRDFVFPGDIPSQAVPSHDAKLVIGSDWEGIVYVWNAADGKELKRLSLNPAPMAEQFAAAEKVVSEKAAAAKAAADAHKVALDRVAKTKADMNALDAVLGMRQKAVTDSKASLDKLVAEKQKPAQAKATAAVKAVATATTAKVAADKAFAAADEAGKPSAKVKVDQAIKGLASATEGKSAADKALTAINAQVTQSTTVNAAANKALIDAQNKAKSGKVAMAKQITDLGKTVSAEQAKVTIAGAA</sequence>